<evidence type="ECO:0000256" key="2">
    <source>
        <dbReference type="SAM" id="SignalP"/>
    </source>
</evidence>
<dbReference type="Pfam" id="PF13360">
    <property type="entry name" value="PQQ_2"/>
    <property type="match status" value="1"/>
</dbReference>
<dbReference type="EMBL" id="JBHLSV010000004">
    <property type="protein sequence ID" value="MFC0673253.1"/>
    <property type="molecule type" value="Genomic_DNA"/>
</dbReference>
<dbReference type="InterPro" id="IPR002372">
    <property type="entry name" value="PQQ_rpt_dom"/>
</dbReference>
<dbReference type="Proteomes" id="UP001589793">
    <property type="component" value="Unassembled WGS sequence"/>
</dbReference>
<reference evidence="4 5" key="1">
    <citation type="submission" date="2024-09" db="EMBL/GenBank/DDBJ databases">
        <authorList>
            <person name="Sun Q."/>
            <person name="Mori K."/>
        </authorList>
    </citation>
    <scope>NUCLEOTIDE SEQUENCE [LARGE SCALE GENOMIC DNA]</scope>
    <source>
        <strain evidence="4 5">CICC 10874</strain>
    </source>
</reference>
<protein>
    <submittedName>
        <fullName evidence="4">PQQ-binding-like beta-propeller repeat protein</fullName>
    </submittedName>
</protein>
<name>A0ABV6RBD4_9MICO</name>
<keyword evidence="2" id="KW-0732">Signal</keyword>
<dbReference type="InterPro" id="IPR015943">
    <property type="entry name" value="WD40/YVTN_repeat-like_dom_sf"/>
</dbReference>
<feature type="signal peptide" evidence="2">
    <location>
        <begin position="1"/>
        <end position="21"/>
    </location>
</feature>
<gene>
    <name evidence="4" type="ORF">ACFFF6_04700</name>
</gene>
<evidence type="ECO:0000256" key="1">
    <source>
        <dbReference type="SAM" id="MobiDB-lite"/>
    </source>
</evidence>
<proteinExistence type="predicted"/>
<evidence type="ECO:0000313" key="5">
    <source>
        <dbReference type="Proteomes" id="UP001589793"/>
    </source>
</evidence>
<dbReference type="RefSeq" id="WP_376978682.1">
    <property type="nucleotide sequence ID" value="NZ_JBHLSV010000004.1"/>
</dbReference>
<accession>A0ABV6RBD4</accession>
<dbReference type="Gene3D" id="2.130.10.10">
    <property type="entry name" value="YVTN repeat-like/Quinoprotein amine dehydrogenase"/>
    <property type="match status" value="1"/>
</dbReference>
<dbReference type="InterPro" id="IPR011047">
    <property type="entry name" value="Quinoprotein_ADH-like_sf"/>
</dbReference>
<organism evidence="4 5">
    <name type="scientific">Brachybacterium hainanense</name>
    <dbReference type="NCBI Taxonomy" id="1541174"/>
    <lineage>
        <taxon>Bacteria</taxon>
        <taxon>Bacillati</taxon>
        <taxon>Actinomycetota</taxon>
        <taxon>Actinomycetes</taxon>
        <taxon>Micrococcales</taxon>
        <taxon>Dermabacteraceae</taxon>
        <taxon>Brachybacterium</taxon>
    </lineage>
</organism>
<evidence type="ECO:0000259" key="3">
    <source>
        <dbReference type="Pfam" id="PF13360"/>
    </source>
</evidence>
<feature type="chain" id="PRO_5045219070" evidence="2">
    <location>
        <begin position="22"/>
        <end position="436"/>
    </location>
</feature>
<keyword evidence="5" id="KW-1185">Reference proteome</keyword>
<feature type="domain" description="Pyrrolo-quinoline quinone repeat" evidence="3">
    <location>
        <begin position="67"/>
        <end position="236"/>
    </location>
</feature>
<sequence length="436" mass="44548">MRTRSILLTALALTLALPGCSVLGISPAGPGTGGHAPAATSPIERPAPTLPRLDLGAEPLASGLPSGSLIDPVVDGRMLSVTGTGSILVSVDLQTGKELWSRDTGGAFEGVGENVRIDGELAGLEDAALMRVTHYGCADDCGPGEDPADQGWGLVAMSPQDGSVAWSTVIAPPVAPDHPDRDYQDHLVIQSATVSSGVIVLGLEVDGDLRSEPPAGAPMQLSIGVDAASGKELWRTEGFVLDGRGVDVGWGELTDPSAPDAADEDVPALMDLRTGEILARTEHPGADIAGVGATGALLELEDEAVYQWVGPNGQDVPGGEVRGESDCARGPGPLTCTIGPDGVMTTLTEEGELVSAGPSEFRSLLFTDGDYVFAIDPTADLPPTGALRATVALDRSGNRLSDPVPGVAELRTGDLLLLSEAGADGQSVEVRSITPV</sequence>
<dbReference type="SUPFAM" id="SSF50998">
    <property type="entry name" value="Quinoprotein alcohol dehydrogenase-like"/>
    <property type="match status" value="1"/>
</dbReference>
<evidence type="ECO:0000313" key="4">
    <source>
        <dbReference type="EMBL" id="MFC0673253.1"/>
    </source>
</evidence>
<comment type="caution">
    <text evidence="4">The sequence shown here is derived from an EMBL/GenBank/DDBJ whole genome shotgun (WGS) entry which is preliminary data.</text>
</comment>
<feature type="region of interest" description="Disordered" evidence="1">
    <location>
        <begin position="31"/>
        <end position="51"/>
    </location>
</feature>